<dbReference type="RefSeq" id="XP_008302403.1">
    <property type="nucleotide sequence ID" value="XM_008304181.1"/>
</dbReference>
<feature type="compositionally biased region" description="Basic and acidic residues" evidence="1">
    <location>
        <begin position="131"/>
        <end position="146"/>
    </location>
</feature>
<sequence>MSKISEKHWKSALTSIIEELDEPQYRKMLEYLTIPKSLKSSVPRENMPETIIQHYGVEKSISAVSEAVDQIPRRDSAVQDLLRPFVDKLRNNQEKQKKATKRKRDADLKSASKKQKQTPAAGSSAGAQKANADELKNHEPDQERKIPPWRKTIQDVKFTDTRLDQKAIVGKVVQKSGLRTYIGEGQKKFFFYLAVADDTDVIKVMVYGRERFQQFKEEQFYLFRDVIIEETIMKVTKCSKISKTKAFDVPEDLDLNAQMLLYSQKPVCSIAEAGNCGDKTLVSVEGNIKEVSSIRYAAEHMVTCQS</sequence>
<dbReference type="SUPFAM" id="SSF50249">
    <property type="entry name" value="Nucleic acid-binding proteins"/>
    <property type="match status" value="1"/>
</dbReference>
<reference evidence="4" key="1">
    <citation type="submission" date="2025-08" db="UniProtKB">
        <authorList>
            <consortium name="RefSeq"/>
        </authorList>
    </citation>
    <scope>IDENTIFICATION</scope>
</reference>
<feature type="compositionally biased region" description="Basic and acidic residues" evidence="1">
    <location>
        <begin position="88"/>
        <end position="97"/>
    </location>
</feature>
<protein>
    <submittedName>
        <fullName evidence="4">Uncharacterized protein LOC103374144</fullName>
    </submittedName>
</protein>
<evidence type="ECO:0000256" key="1">
    <source>
        <dbReference type="SAM" id="MobiDB-lite"/>
    </source>
</evidence>
<evidence type="ECO:0000313" key="3">
    <source>
        <dbReference type="Proteomes" id="UP000694891"/>
    </source>
</evidence>
<organism evidence="3 4">
    <name type="scientific">Stegastes partitus</name>
    <name type="common">bicolor damselfish</name>
    <dbReference type="NCBI Taxonomy" id="144197"/>
    <lineage>
        <taxon>Eukaryota</taxon>
        <taxon>Metazoa</taxon>
        <taxon>Chordata</taxon>
        <taxon>Craniata</taxon>
        <taxon>Vertebrata</taxon>
        <taxon>Euteleostomi</taxon>
        <taxon>Actinopterygii</taxon>
        <taxon>Neopterygii</taxon>
        <taxon>Teleostei</taxon>
        <taxon>Neoteleostei</taxon>
        <taxon>Acanthomorphata</taxon>
        <taxon>Ovalentaria</taxon>
        <taxon>Pomacentridae</taxon>
        <taxon>Stegastes</taxon>
    </lineage>
</organism>
<dbReference type="InterPro" id="IPR012340">
    <property type="entry name" value="NA-bd_OB-fold"/>
</dbReference>
<feature type="domain" description="HIN-200" evidence="2">
    <location>
        <begin position="183"/>
        <end position="257"/>
    </location>
</feature>
<dbReference type="Gene3D" id="2.40.50.140">
    <property type="entry name" value="Nucleic acid-binding proteins"/>
    <property type="match status" value="1"/>
</dbReference>
<evidence type="ECO:0000259" key="2">
    <source>
        <dbReference type="Pfam" id="PF02760"/>
    </source>
</evidence>
<name>A0A9Y4NS35_9TELE</name>
<evidence type="ECO:0000313" key="4">
    <source>
        <dbReference type="RefSeq" id="XP_008302403.1"/>
    </source>
</evidence>
<gene>
    <name evidence="4" type="primary">LOC103374144</name>
</gene>
<feature type="region of interest" description="Disordered" evidence="1">
    <location>
        <begin position="88"/>
        <end position="146"/>
    </location>
</feature>
<dbReference type="GeneID" id="103374144"/>
<accession>A0A9Y4NS35</accession>
<dbReference type="AlphaFoldDB" id="A0A9Y4NS35"/>
<keyword evidence="3" id="KW-1185">Reference proteome</keyword>
<proteinExistence type="predicted"/>
<dbReference type="Proteomes" id="UP000694891">
    <property type="component" value="Unplaced"/>
</dbReference>
<dbReference type="Pfam" id="PF02760">
    <property type="entry name" value="HIN"/>
    <property type="match status" value="1"/>
</dbReference>
<dbReference type="InterPro" id="IPR004021">
    <property type="entry name" value="HIN200/IF120x"/>
</dbReference>